<feature type="transmembrane region" description="Helical" evidence="8">
    <location>
        <begin position="566"/>
        <end position="584"/>
    </location>
</feature>
<dbReference type="InterPro" id="IPR050545">
    <property type="entry name" value="Mycobact_MmpL"/>
</dbReference>
<evidence type="ECO:0000256" key="3">
    <source>
        <dbReference type="ARBA" id="ARBA00022475"/>
    </source>
</evidence>
<feature type="transmembrane region" description="Helical" evidence="8">
    <location>
        <begin position="537"/>
        <end position="554"/>
    </location>
</feature>
<dbReference type="InterPro" id="IPR000731">
    <property type="entry name" value="SSD"/>
</dbReference>
<organism evidence="10 11">
    <name type="scientific">Streptomyces niveus</name>
    <name type="common">Streptomyces spheroides</name>
    <dbReference type="NCBI Taxonomy" id="193462"/>
    <lineage>
        <taxon>Bacteria</taxon>
        <taxon>Bacillati</taxon>
        <taxon>Actinomycetota</taxon>
        <taxon>Actinomycetes</taxon>
        <taxon>Kitasatosporales</taxon>
        <taxon>Streptomycetaceae</taxon>
        <taxon>Streptomyces</taxon>
    </lineage>
</organism>
<keyword evidence="6 8" id="KW-0472">Membrane</keyword>
<feature type="transmembrane region" description="Helical" evidence="8">
    <location>
        <begin position="234"/>
        <end position="258"/>
    </location>
</feature>
<evidence type="ECO:0000256" key="1">
    <source>
        <dbReference type="ARBA" id="ARBA00004651"/>
    </source>
</evidence>
<dbReference type="SUPFAM" id="SSF82866">
    <property type="entry name" value="Multidrug efflux transporter AcrB transmembrane domain"/>
    <property type="match status" value="2"/>
</dbReference>
<dbReference type="PANTHER" id="PTHR33406:SF11">
    <property type="entry name" value="MEMBRANE PROTEIN SCO6666-RELATED"/>
    <property type="match status" value="1"/>
</dbReference>
<evidence type="ECO:0000256" key="6">
    <source>
        <dbReference type="ARBA" id="ARBA00023136"/>
    </source>
</evidence>
<evidence type="ECO:0000256" key="8">
    <source>
        <dbReference type="SAM" id="Phobius"/>
    </source>
</evidence>
<feature type="region of interest" description="Disordered" evidence="7">
    <location>
        <begin position="77"/>
        <end position="97"/>
    </location>
</feature>
<evidence type="ECO:0000256" key="7">
    <source>
        <dbReference type="SAM" id="MobiDB-lite"/>
    </source>
</evidence>
<proteinExistence type="inferred from homology"/>
<feature type="transmembrane region" description="Helical" evidence="8">
    <location>
        <begin position="644"/>
        <end position="667"/>
    </location>
</feature>
<feature type="transmembrane region" description="Helical" evidence="8">
    <location>
        <begin position="20"/>
        <end position="40"/>
    </location>
</feature>
<protein>
    <recommendedName>
        <fullName evidence="9">SSD domain-containing protein</fullName>
    </recommendedName>
</protein>
<name>A0A1U9QP95_STRNV</name>
<keyword evidence="4 8" id="KW-0812">Transmembrane</keyword>
<dbReference type="PROSITE" id="PS50156">
    <property type="entry name" value="SSD"/>
    <property type="match status" value="1"/>
</dbReference>
<feature type="transmembrane region" description="Helical" evidence="8">
    <location>
        <begin position="372"/>
        <end position="394"/>
    </location>
</feature>
<feature type="transmembrane region" description="Helical" evidence="8">
    <location>
        <begin position="673"/>
        <end position="696"/>
    </location>
</feature>
<feature type="domain" description="SSD" evidence="9">
    <location>
        <begin position="207"/>
        <end position="336"/>
    </location>
</feature>
<dbReference type="Gene3D" id="1.20.1640.10">
    <property type="entry name" value="Multidrug efflux transporter AcrB transmembrane domain"/>
    <property type="match status" value="2"/>
</dbReference>
<evidence type="ECO:0000256" key="5">
    <source>
        <dbReference type="ARBA" id="ARBA00022989"/>
    </source>
</evidence>
<dbReference type="Pfam" id="PF03176">
    <property type="entry name" value="MMPL"/>
    <property type="match status" value="2"/>
</dbReference>
<feature type="transmembrane region" description="Helical" evidence="8">
    <location>
        <begin position="286"/>
        <end position="307"/>
    </location>
</feature>
<dbReference type="GO" id="GO:0005886">
    <property type="term" value="C:plasma membrane"/>
    <property type="evidence" value="ECO:0007669"/>
    <property type="project" value="UniProtKB-SubCell"/>
</dbReference>
<evidence type="ECO:0000313" key="11">
    <source>
        <dbReference type="Proteomes" id="UP000189677"/>
    </source>
</evidence>
<evidence type="ECO:0000256" key="4">
    <source>
        <dbReference type="ARBA" id="ARBA00022692"/>
    </source>
</evidence>
<dbReference type="KEGG" id="snw:BBN63_04460"/>
<feature type="transmembrane region" description="Helical" evidence="8">
    <location>
        <begin position="182"/>
        <end position="201"/>
    </location>
</feature>
<accession>A0A1U9QP95</accession>
<feature type="transmembrane region" description="Helical" evidence="8">
    <location>
        <begin position="313"/>
        <end position="337"/>
    </location>
</feature>
<evidence type="ECO:0000259" key="9">
    <source>
        <dbReference type="PROSITE" id="PS50156"/>
    </source>
</evidence>
<dbReference type="RefSeq" id="WP_420543041.1">
    <property type="nucleotide sequence ID" value="NZ_CP018047.1"/>
</dbReference>
<sequence length="743" mass="76912">MGDPVLSKIAELALKRSRLLLVLATVAVVAMGALGAGAFGKLLGGGFDDPDAQSSRAAVRIDEKFGGETNLLFLIGSEGGGRQGPGSPAVDERGRSVTDGLKDDATVSNVVSYWDTRSPRLISENSGEALIALHVKGDETERAERAEQLIDRYTGERDGVEVRAGGESAVSIDVSAQVSGDLAVAEAIAVPVTLLLLVLAFGSLVAAMLPLVIGLIAIIGTFALLFVLGSVTEVSVFAINLTTALGLGLGIDYALLLVSRFREQLTAGEEVPEALRTTVRTAGRTILFSAATVAAALAALLVFPPFFLRSFAYAGIGVVVIAVVAALFVVPPLLAVLGHRVNKGRLPWAKTVRRSDAPFWGRLAGLVMRRPALTALPVLAVLLLVASPLLGVTFGTPDERVLPEDAAGRQVATAVQNDFPTDEAGAVQIVSTSAVGAAPLAAYADELSRLDGVVRVDASTGTYTDGRSEPPGPAAAALARPDAQRLAVVTDTAPKSVAAQDLVADIRAVDRPAGTEMLVGGTDATLVDSRQSIGDRLPLAIGLVLVTTFVLLFLFTGSVVQPLRALLLNAISLSAAIGAMVWIFQDGHLSSLLGFTPQPMDTSMTVLLFCVAFGLSMDYEVFVTSRMKELHDAGADRTTTVTQGLARTGRIVSMAAGLLAVSFFAFGTSQISFLQMFGIGSGLAIVIDAVAVRGVLVPAAMRLLGRGAWYAPSALRALHGKVGLSEEPAAAATAGADRTPAGV</sequence>
<evidence type="ECO:0000313" key="10">
    <source>
        <dbReference type="EMBL" id="AQU65601.1"/>
    </source>
</evidence>
<feature type="transmembrane region" description="Helical" evidence="8">
    <location>
        <begin position="208"/>
        <end position="228"/>
    </location>
</feature>
<dbReference type="InterPro" id="IPR004869">
    <property type="entry name" value="MMPL_dom"/>
</dbReference>
<keyword evidence="3" id="KW-1003">Cell membrane</keyword>
<evidence type="ECO:0000256" key="2">
    <source>
        <dbReference type="ARBA" id="ARBA00010157"/>
    </source>
</evidence>
<reference evidence="10 11" key="1">
    <citation type="submission" date="2016-11" db="EMBL/GenBank/DDBJ databases">
        <title>Complete genome sequence of Streptomyces niveus SCSIO 3406.</title>
        <authorList>
            <person name="Zhu Q."/>
            <person name="Cheng W."/>
            <person name="Song Y."/>
            <person name="Li Q."/>
            <person name="Ju J."/>
        </authorList>
    </citation>
    <scope>NUCLEOTIDE SEQUENCE [LARGE SCALE GENOMIC DNA]</scope>
    <source>
        <strain evidence="10 11">SCSIO 3406</strain>
    </source>
</reference>
<keyword evidence="5 8" id="KW-1133">Transmembrane helix</keyword>
<gene>
    <name evidence="10" type="ORF">BBN63_04460</name>
</gene>
<comment type="similarity">
    <text evidence="2">Belongs to the resistance-nodulation-cell division (RND) (TC 2.A.6) family. MmpL subfamily.</text>
</comment>
<dbReference type="AlphaFoldDB" id="A0A1U9QP95"/>
<dbReference type="Proteomes" id="UP000189677">
    <property type="component" value="Chromosome"/>
</dbReference>
<feature type="transmembrane region" description="Helical" evidence="8">
    <location>
        <begin position="604"/>
        <end position="623"/>
    </location>
</feature>
<keyword evidence="11" id="KW-1185">Reference proteome</keyword>
<dbReference type="EMBL" id="CP018047">
    <property type="protein sequence ID" value="AQU65601.1"/>
    <property type="molecule type" value="Genomic_DNA"/>
</dbReference>
<dbReference type="PANTHER" id="PTHR33406">
    <property type="entry name" value="MEMBRANE PROTEIN MJ1562-RELATED"/>
    <property type="match status" value="1"/>
</dbReference>
<comment type="subcellular location">
    <subcellularLocation>
        <location evidence="1">Cell membrane</location>
        <topology evidence="1">Multi-pass membrane protein</topology>
    </subcellularLocation>
</comment>